<dbReference type="PANTHER" id="PTHR42744">
    <property type="entry name" value="BINDING-PROTEIN-DEPENDENT TRANSPORT SYSTEMS INNER MEMBRANE COMPONENT"/>
    <property type="match status" value="1"/>
</dbReference>
<feature type="transmembrane region" description="Helical" evidence="5">
    <location>
        <begin position="357"/>
        <end position="378"/>
    </location>
</feature>
<keyword evidence="3 5" id="KW-1133">Transmembrane helix</keyword>
<gene>
    <name evidence="7" type="ORF">BSU04_11455</name>
</gene>
<comment type="similarity">
    <text evidence="5">Belongs to the binding-protein-dependent transport system permease family.</text>
</comment>
<evidence type="ECO:0000256" key="4">
    <source>
        <dbReference type="ARBA" id="ARBA00023136"/>
    </source>
</evidence>
<proteinExistence type="inferred from homology"/>
<feature type="transmembrane region" description="Helical" evidence="5">
    <location>
        <begin position="207"/>
        <end position="234"/>
    </location>
</feature>
<feature type="transmembrane region" description="Helical" evidence="5">
    <location>
        <begin position="390"/>
        <end position="421"/>
    </location>
</feature>
<dbReference type="CDD" id="cd06261">
    <property type="entry name" value="TM_PBP2"/>
    <property type="match status" value="2"/>
</dbReference>
<dbReference type="SUPFAM" id="SSF161098">
    <property type="entry name" value="MetI-like"/>
    <property type="match status" value="2"/>
</dbReference>
<evidence type="ECO:0000256" key="1">
    <source>
        <dbReference type="ARBA" id="ARBA00004651"/>
    </source>
</evidence>
<name>A0A226X4F9_CABSO</name>
<dbReference type="eggNOG" id="COG4986">
    <property type="taxonomic scope" value="Bacteria"/>
</dbReference>
<evidence type="ECO:0000259" key="6">
    <source>
        <dbReference type="PROSITE" id="PS50928"/>
    </source>
</evidence>
<feature type="domain" description="ABC transmembrane type-1" evidence="6">
    <location>
        <begin position="398"/>
        <end position="585"/>
    </location>
</feature>
<dbReference type="InterPro" id="IPR035906">
    <property type="entry name" value="MetI-like_sf"/>
</dbReference>
<dbReference type="PROSITE" id="PS50928">
    <property type="entry name" value="ABC_TM1"/>
    <property type="match status" value="2"/>
</dbReference>
<dbReference type="AlphaFoldDB" id="A0A226X4F9"/>
<evidence type="ECO:0000256" key="5">
    <source>
        <dbReference type="RuleBase" id="RU363032"/>
    </source>
</evidence>
<dbReference type="Proteomes" id="UP000214720">
    <property type="component" value="Unassembled WGS sequence"/>
</dbReference>
<protein>
    <submittedName>
        <fullName evidence="7">ABC-type anion transport system, duplicated permease component</fullName>
    </submittedName>
</protein>
<reference evidence="8" key="1">
    <citation type="submission" date="2017-01" db="EMBL/GenBank/DDBJ databases">
        <title>Genome Analysis of Deinococcus marmoris KOPRI26562.</title>
        <authorList>
            <person name="Kim J.H."/>
            <person name="Oh H.-M."/>
        </authorList>
    </citation>
    <scope>NUCLEOTIDE SEQUENCE [LARGE SCALE GENOMIC DNA]</scope>
    <source>
        <strain evidence="8">PAMC 26633</strain>
    </source>
</reference>
<dbReference type="RefSeq" id="WP_089160614.1">
    <property type="nucleotide sequence ID" value="NZ_MTHB01000063.1"/>
</dbReference>
<evidence type="ECO:0000256" key="2">
    <source>
        <dbReference type="ARBA" id="ARBA00022692"/>
    </source>
</evidence>
<dbReference type="GO" id="GO:0055085">
    <property type="term" value="P:transmembrane transport"/>
    <property type="evidence" value="ECO:0007669"/>
    <property type="project" value="InterPro"/>
</dbReference>
<feature type="transmembrane region" description="Helical" evidence="5">
    <location>
        <begin position="461"/>
        <end position="481"/>
    </location>
</feature>
<comment type="subcellular location">
    <subcellularLocation>
        <location evidence="1 5">Cell membrane</location>
        <topology evidence="1 5">Multi-pass membrane protein</topology>
    </subcellularLocation>
</comment>
<evidence type="ECO:0000256" key="3">
    <source>
        <dbReference type="ARBA" id="ARBA00022989"/>
    </source>
</evidence>
<feature type="transmembrane region" description="Helical" evidence="5">
    <location>
        <begin position="73"/>
        <end position="94"/>
    </location>
</feature>
<feature type="transmembrane region" description="Helical" evidence="5">
    <location>
        <begin position="433"/>
        <end position="455"/>
    </location>
</feature>
<dbReference type="InterPro" id="IPR000515">
    <property type="entry name" value="MetI-like"/>
</dbReference>
<organism evidence="7 8">
    <name type="scientific">Caballeronia sordidicola</name>
    <name type="common">Burkholderia sordidicola</name>
    <dbReference type="NCBI Taxonomy" id="196367"/>
    <lineage>
        <taxon>Bacteria</taxon>
        <taxon>Pseudomonadati</taxon>
        <taxon>Pseudomonadota</taxon>
        <taxon>Betaproteobacteria</taxon>
        <taxon>Burkholderiales</taxon>
        <taxon>Burkholderiaceae</taxon>
        <taxon>Caballeronia</taxon>
    </lineage>
</organism>
<feature type="transmembrane region" description="Helical" evidence="5">
    <location>
        <begin position="25"/>
        <end position="43"/>
    </location>
</feature>
<comment type="caution">
    <text evidence="7">The sequence shown here is derived from an EMBL/GenBank/DDBJ whole genome shotgun (WGS) entry which is preliminary data.</text>
</comment>
<evidence type="ECO:0000313" key="8">
    <source>
        <dbReference type="Proteomes" id="UP000214720"/>
    </source>
</evidence>
<dbReference type="EMBL" id="MTHB01000063">
    <property type="protein sequence ID" value="OXC78355.1"/>
    <property type="molecule type" value="Genomic_DNA"/>
</dbReference>
<feature type="transmembrane region" description="Helical" evidence="5">
    <location>
        <begin position="566"/>
        <end position="585"/>
    </location>
</feature>
<sequence length="599" mass="66322">MDFGFNLTRTANASALRLLPNRWDFVAFPLIICVLALTVVGFHETLAPISTLQTQAISLDPANLPEYALRTTLRMLAAMVASLVFTLIYGTLAAKSRRASVVLVPILDILQSVPVLGYISFTVTFFLALFPGRVFGAELAAIFAIFTSQAWNMTFSFYQSLRTVPRDLDEVSRGFHLTNWQRFWKLEVPFSMPGLIWNMMMSMSGGWFFVVASEAIVVGNRTIVLPGIGAYLATAIGERNLGAIGWVILAMTVVILAYDQLMFRPLVAWADKFRMENTSSGNVPESWLLDLIRRTRLIHQLLVPAGWMIGKMARVPLKLPSLQGRLPKFPMGALGALGGSTPTARSKSRNPSRAGDIAWAIIVLALTVFLVWKVTVFVSTGVTWSEVWHVFWLGLITLFRVMVLIALASVIWVPVGVLIGLRPTLASKIQPLAQFLAAFPANLLFPVFVVVIVKFNLNPDIWLSPLIVLGTQWYILFNVIAGATSYPNDYREAATNFQIKGWQWWRQAILPGIFPYYVTGAITASGGAWNASIVAEAVSWGNTKIVAHGLGAYIAENTANGDYPKIILGIAVMSLFVTLFNRLLWRPLFAYSEARLRLD</sequence>
<keyword evidence="4 5" id="KW-0472">Membrane</keyword>
<dbReference type="OrthoDB" id="9806809at2"/>
<dbReference type="Pfam" id="PF00528">
    <property type="entry name" value="BPD_transp_1"/>
    <property type="match status" value="2"/>
</dbReference>
<keyword evidence="5" id="KW-0813">Transport</keyword>
<evidence type="ECO:0000313" key="7">
    <source>
        <dbReference type="EMBL" id="OXC78355.1"/>
    </source>
</evidence>
<keyword evidence="2 5" id="KW-0812">Transmembrane</keyword>
<feature type="domain" description="ABC transmembrane type-1" evidence="6">
    <location>
        <begin position="68"/>
        <end position="262"/>
    </location>
</feature>
<accession>A0A226X4F9</accession>
<dbReference type="PANTHER" id="PTHR42744:SF1">
    <property type="entry name" value="BINDING-PROTEIN-DEPENDENT TRANSPORT SYSTEMS INNER MEMBRANE COMPONENT"/>
    <property type="match status" value="1"/>
</dbReference>
<feature type="transmembrane region" description="Helical" evidence="5">
    <location>
        <begin position="106"/>
        <end position="129"/>
    </location>
</feature>
<dbReference type="GO" id="GO:0005886">
    <property type="term" value="C:plasma membrane"/>
    <property type="evidence" value="ECO:0007669"/>
    <property type="project" value="UniProtKB-SubCell"/>
</dbReference>
<dbReference type="Gene3D" id="1.10.3720.10">
    <property type="entry name" value="MetI-like"/>
    <property type="match status" value="2"/>
</dbReference>
<feature type="transmembrane region" description="Helical" evidence="5">
    <location>
        <begin position="240"/>
        <end position="258"/>
    </location>
</feature>